<dbReference type="AlphaFoldDB" id="A0A382E5U5"/>
<dbReference type="PANTHER" id="PTHR11102:SF160">
    <property type="entry name" value="ERAD-ASSOCIATED E3 UBIQUITIN-PROTEIN LIGASE COMPONENT HRD3"/>
    <property type="match status" value="1"/>
</dbReference>
<dbReference type="InterPro" id="IPR050767">
    <property type="entry name" value="Sel1_AlgK"/>
</dbReference>
<dbReference type="PANTHER" id="PTHR11102">
    <property type="entry name" value="SEL-1-LIKE PROTEIN"/>
    <property type="match status" value="1"/>
</dbReference>
<dbReference type="Pfam" id="PF08238">
    <property type="entry name" value="Sel1"/>
    <property type="match status" value="3"/>
</dbReference>
<reference evidence="1" key="1">
    <citation type="submission" date="2018-05" db="EMBL/GenBank/DDBJ databases">
        <authorList>
            <person name="Lanie J.A."/>
            <person name="Ng W.-L."/>
            <person name="Kazmierczak K.M."/>
            <person name="Andrzejewski T.M."/>
            <person name="Davidsen T.M."/>
            <person name="Wayne K.J."/>
            <person name="Tettelin H."/>
            <person name="Glass J.I."/>
            <person name="Rusch D."/>
            <person name="Podicherti R."/>
            <person name="Tsui H.-C.T."/>
            <person name="Winkler M.E."/>
        </authorList>
    </citation>
    <scope>NUCLEOTIDE SEQUENCE</scope>
</reference>
<dbReference type="SUPFAM" id="SSF81901">
    <property type="entry name" value="HCP-like"/>
    <property type="match status" value="1"/>
</dbReference>
<accession>A0A382E5U5</accession>
<gene>
    <name evidence="1" type="ORF">METZ01_LOCUS198643</name>
</gene>
<name>A0A382E5U5_9ZZZZ</name>
<evidence type="ECO:0008006" key="2">
    <source>
        <dbReference type="Google" id="ProtNLM"/>
    </source>
</evidence>
<protein>
    <recommendedName>
        <fullName evidence="2">SH3b domain-containing protein</fullName>
    </recommendedName>
</protein>
<dbReference type="EMBL" id="UINC01042747">
    <property type="protein sequence ID" value="SVB45789.1"/>
    <property type="molecule type" value="Genomic_DNA"/>
</dbReference>
<feature type="non-terminal residue" evidence="1">
    <location>
        <position position="315"/>
    </location>
</feature>
<evidence type="ECO:0000313" key="1">
    <source>
        <dbReference type="EMBL" id="SVB45789.1"/>
    </source>
</evidence>
<dbReference type="Gene3D" id="1.25.40.10">
    <property type="entry name" value="Tetratricopeptide repeat domain"/>
    <property type="match status" value="1"/>
</dbReference>
<proteinExistence type="predicted"/>
<dbReference type="InterPro" id="IPR006597">
    <property type="entry name" value="Sel1-like"/>
</dbReference>
<dbReference type="SMART" id="SM00671">
    <property type="entry name" value="SEL1"/>
    <property type="match status" value="3"/>
</dbReference>
<sequence length="315" mass="34094">MPRLQHSYIAHTRTISALARIVVLTTAFLLLVSGNVIAESNTYNQALDAYNNKDYETALPIWRRLAAEGNADAQYALGVAYFKGEGVSRDLNDSMKWFEQAANSGNVQAMFNLGAAYWEGNGTRQSYAEAVEWWEKSAAAGQSAAQYNLGLAYYLGKGAEQDLDQALKWIRQSAENGHSGAQKVLSVIEKELAQIAIPEIETSQAEVPSDQPDPAQTPTVEQVDTAEYQSAIVAAHGGQAYPEHNENATVLANLAGGTPIKILALKGDWAEVNVPAVAHVWVYGKYVISQNGITRIQGARVRARSLPSTGKDSVV</sequence>
<organism evidence="1">
    <name type="scientific">marine metagenome</name>
    <dbReference type="NCBI Taxonomy" id="408172"/>
    <lineage>
        <taxon>unclassified sequences</taxon>
        <taxon>metagenomes</taxon>
        <taxon>ecological metagenomes</taxon>
    </lineage>
</organism>
<dbReference type="InterPro" id="IPR011990">
    <property type="entry name" value="TPR-like_helical_dom_sf"/>
</dbReference>
<feature type="non-terminal residue" evidence="1">
    <location>
        <position position="1"/>
    </location>
</feature>